<gene>
    <name evidence="3" type="ORF">M378DRAFT_165781</name>
</gene>
<dbReference type="Proteomes" id="UP000054549">
    <property type="component" value="Unassembled WGS sequence"/>
</dbReference>
<reference evidence="3 4" key="1">
    <citation type="submission" date="2014-04" db="EMBL/GenBank/DDBJ databases">
        <title>Evolutionary Origins and Diversification of the Mycorrhizal Mutualists.</title>
        <authorList>
            <consortium name="DOE Joint Genome Institute"/>
            <consortium name="Mycorrhizal Genomics Consortium"/>
            <person name="Kohler A."/>
            <person name="Kuo A."/>
            <person name="Nagy L.G."/>
            <person name="Floudas D."/>
            <person name="Copeland A."/>
            <person name="Barry K.W."/>
            <person name="Cichocki N."/>
            <person name="Veneault-Fourrey C."/>
            <person name="LaButti K."/>
            <person name="Lindquist E.A."/>
            <person name="Lipzen A."/>
            <person name="Lundell T."/>
            <person name="Morin E."/>
            <person name="Murat C."/>
            <person name="Riley R."/>
            <person name="Ohm R."/>
            <person name="Sun H."/>
            <person name="Tunlid A."/>
            <person name="Henrissat B."/>
            <person name="Grigoriev I.V."/>
            <person name="Hibbett D.S."/>
            <person name="Martin F."/>
        </authorList>
    </citation>
    <scope>NUCLEOTIDE SEQUENCE [LARGE SCALE GENOMIC DNA]</scope>
    <source>
        <strain evidence="3 4">Koide BX008</strain>
    </source>
</reference>
<evidence type="ECO:0000256" key="1">
    <source>
        <dbReference type="SAM" id="MobiDB-lite"/>
    </source>
</evidence>
<evidence type="ECO:0000256" key="2">
    <source>
        <dbReference type="SAM" id="Phobius"/>
    </source>
</evidence>
<keyword evidence="2" id="KW-1133">Transmembrane helix</keyword>
<feature type="transmembrane region" description="Helical" evidence="2">
    <location>
        <begin position="414"/>
        <end position="438"/>
    </location>
</feature>
<dbReference type="STRING" id="946122.A0A0C2T750"/>
<name>A0A0C2T750_AMAMK</name>
<protein>
    <submittedName>
        <fullName evidence="3">Uncharacterized protein</fullName>
    </submittedName>
</protein>
<evidence type="ECO:0000313" key="4">
    <source>
        <dbReference type="Proteomes" id="UP000054549"/>
    </source>
</evidence>
<organism evidence="3 4">
    <name type="scientific">Amanita muscaria (strain Koide BX008)</name>
    <dbReference type="NCBI Taxonomy" id="946122"/>
    <lineage>
        <taxon>Eukaryota</taxon>
        <taxon>Fungi</taxon>
        <taxon>Dikarya</taxon>
        <taxon>Basidiomycota</taxon>
        <taxon>Agaricomycotina</taxon>
        <taxon>Agaricomycetes</taxon>
        <taxon>Agaricomycetidae</taxon>
        <taxon>Agaricales</taxon>
        <taxon>Pluteineae</taxon>
        <taxon>Amanitaceae</taxon>
        <taxon>Amanita</taxon>
    </lineage>
</organism>
<feature type="region of interest" description="Disordered" evidence="1">
    <location>
        <begin position="235"/>
        <end position="261"/>
    </location>
</feature>
<feature type="transmembrane region" description="Helical" evidence="2">
    <location>
        <begin position="382"/>
        <end position="402"/>
    </location>
</feature>
<feature type="transmembrane region" description="Helical" evidence="2">
    <location>
        <begin position="450"/>
        <end position="475"/>
    </location>
</feature>
<keyword evidence="4" id="KW-1185">Reference proteome</keyword>
<keyword evidence="2" id="KW-0812">Transmembrane</keyword>
<dbReference type="InParanoid" id="A0A0C2T750"/>
<proteinExistence type="predicted"/>
<dbReference type="AlphaFoldDB" id="A0A0C2T750"/>
<sequence>MLLDPLLVVRAANATFNGTADSSPTLQCKDIDNCRTLPSIVYGCLSTVFLCTWTALHLNVPREPKKPAPLRRVWTMLGALLGPEVVFAFAFGDWTDSSELLRKVLEYSPTCGWTETHAQFAVMGGFRIKYADGETELMREEKLFDCVKDGMIDLPHISEAQILERSKADPIAKTLTVLQTAWFVIQCIHRGSQRLPLTELEITTLGHTLINFFIYWFWWYKPLGISFPIDVPSKKPRPQKDYLAGAEGQDEKKESKQNSSDNVITQFLKPDNSDQGEGRSDALDDVLSFMSHEGYQAPQIASTTEVEEKFPPTLDDRGKAPERDVLADFKLSDDKGVADPHNEPKVDVEAAEVTPPRFSFYTRIGIKAFSVDADTLSPLGRIVLNITFFIIGGSFGAMHCLAWNSQFPTRAEQYLWQISSLIVTIIGGTVMVMAVNISEEGDFWENEKKLGPWIAIVISFIYSSARISLLILALLQLRALPYAAYVTPSWSMFYPHIN</sequence>
<dbReference type="PANTHER" id="PTHR35043:SF7">
    <property type="entry name" value="TRANSCRIPTION FACTOR DOMAIN-CONTAINING PROTEIN"/>
    <property type="match status" value="1"/>
</dbReference>
<keyword evidence="2" id="KW-0472">Membrane</keyword>
<accession>A0A0C2T750</accession>
<dbReference type="EMBL" id="KN818271">
    <property type="protein sequence ID" value="KIL62414.1"/>
    <property type="molecule type" value="Genomic_DNA"/>
</dbReference>
<dbReference type="OrthoDB" id="9451547at2759"/>
<evidence type="ECO:0000313" key="3">
    <source>
        <dbReference type="EMBL" id="KIL62414.1"/>
    </source>
</evidence>
<dbReference type="HOGENOM" id="CLU_022883_6_1_1"/>
<dbReference type="PANTHER" id="PTHR35043">
    <property type="entry name" value="TRANSCRIPTION FACTOR DOMAIN-CONTAINING PROTEIN"/>
    <property type="match status" value="1"/>
</dbReference>